<gene>
    <name evidence="1" type="ORF">SAMN05192574_102811</name>
</gene>
<dbReference type="STRING" id="551995.SAMN05192574_102811"/>
<evidence type="ECO:0000313" key="2">
    <source>
        <dbReference type="Proteomes" id="UP000198942"/>
    </source>
</evidence>
<name>A0A1H8ER55_9SPHI</name>
<keyword evidence="2" id="KW-1185">Reference proteome</keyword>
<evidence type="ECO:0000313" key="1">
    <source>
        <dbReference type="EMBL" id="SEN21965.1"/>
    </source>
</evidence>
<dbReference type="EMBL" id="FOCL01000002">
    <property type="protein sequence ID" value="SEN21965.1"/>
    <property type="molecule type" value="Genomic_DNA"/>
</dbReference>
<accession>A0A1H8ER55</accession>
<reference evidence="2" key="1">
    <citation type="submission" date="2016-10" db="EMBL/GenBank/DDBJ databases">
        <authorList>
            <person name="Varghese N."/>
            <person name="Submissions S."/>
        </authorList>
    </citation>
    <scope>NUCLEOTIDE SEQUENCE [LARGE SCALE GENOMIC DNA]</scope>
    <source>
        <strain evidence="2">Gh-48</strain>
    </source>
</reference>
<sequence>MLQKGPYFGIVTFVLPKQRFYSGFPEIKYFFGGGIFLTKNAPNQINEYKYDKNQT</sequence>
<organism evidence="1 2">
    <name type="scientific">Mucilaginibacter gossypiicola</name>
    <dbReference type="NCBI Taxonomy" id="551995"/>
    <lineage>
        <taxon>Bacteria</taxon>
        <taxon>Pseudomonadati</taxon>
        <taxon>Bacteroidota</taxon>
        <taxon>Sphingobacteriia</taxon>
        <taxon>Sphingobacteriales</taxon>
        <taxon>Sphingobacteriaceae</taxon>
        <taxon>Mucilaginibacter</taxon>
    </lineage>
</organism>
<dbReference type="AlphaFoldDB" id="A0A1H8ER55"/>
<protein>
    <submittedName>
        <fullName evidence="1">Uncharacterized protein</fullName>
    </submittedName>
</protein>
<proteinExistence type="predicted"/>
<dbReference type="Proteomes" id="UP000198942">
    <property type="component" value="Unassembled WGS sequence"/>
</dbReference>